<dbReference type="Proteomes" id="UP000054166">
    <property type="component" value="Unassembled WGS sequence"/>
</dbReference>
<evidence type="ECO:0000256" key="3">
    <source>
        <dbReference type="SAM" id="SignalP"/>
    </source>
</evidence>
<dbReference type="InParanoid" id="A0A0C3BPT6"/>
<dbReference type="HOGENOM" id="CLU_715843_0_0_1"/>
<feature type="region of interest" description="Disordered" evidence="1">
    <location>
        <begin position="259"/>
        <end position="372"/>
    </location>
</feature>
<dbReference type="STRING" id="765440.A0A0C3BPT6"/>
<sequence length="387" mass="39848">MFTTKPSALTLTLVFYIALTLVLATGSDAKGYDSVPIHRRDHANLNRLIKKRAPQPQFNALFGGGNSNPNAANADGADPPTDTAVIPSASSSTATESTPDPSITPAPSKHTPASSSTPSASAIPSSLANDPLGLSSILDPLTSISSSLNSLSSSSSFSASSSSLLSLPSSSASLTPIIAISTPPVVVTPTSAHVTVTTEASEASASTSASPSGSSSKITRTTLTVLIVIAACVGGTAIIWTIIRKWKLRTSSQFDERMRPIDWQPTTSDDGGVPGHNRAGSSASSFHSGSGHDGLGDGYGSTIDHSRGPSPLPPIPDHDFTAGSAALAPVGGYADLARGPSPRPQMQETLTRGPSLTRPQYDQYGVPLHHQGGYVSEDPYDYNAARY</sequence>
<reference evidence="5" key="2">
    <citation type="submission" date="2015-01" db="EMBL/GenBank/DDBJ databases">
        <title>Evolutionary Origins and Diversification of the Mycorrhizal Mutualists.</title>
        <authorList>
            <consortium name="DOE Joint Genome Institute"/>
            <consortium name="Mycorrhizal Genomics Consortium"/>
            <person name="Kohler A."/>
            <person name="Kuo A."/>
            <person name="Nagy L.G."/>
            <person name="Floudas D."/>
            <person name="Copeland A."/>
            <person name="Barry K.W."/>
            <person name="Cichocki N."/>
            <person name="Veneault-Fourrey C."/>
            <person name="LaButti K."/>
            <person name="Lindquist E.A."/>
            <person name="Lipzen A."/>
            <person name="Lundell T."/>
            <person name="Morin E."/>
            <person name="Murat C."/>
            <person name="Riley R."/>
            <person name="Ohm R."/>
            <person name="Sun H."/>
            <person name="Tunlid A."/>
            <person name="Henrissat B."/>
            <person name="Grigoriev I.V."/>
            <person name="Hibbett D.S."/>
            <person name="Martin F."/>
        </authorList>
    </citation>
    <scope>NUCLEOTIDE SEQUENCE [LARGE SCALE GENOMIC DNA]</scope>
    <source>
        <strain evidence="5">F 1598</strain>
    </source>
</reference>
<evidence type="ECO:0008006" key="6">
    <source>
        <dbReference type="Google" id="ProtNLM"/>
    </source>
</evidence>
<feature type="signal peptide" evidence="3">
    <location>
        <begin position="1"/>
        <end position="24"/>
    </location>
</feature>
<keyword evidence="5" id="KW-1185">Reference proteome</keyword>
<evidence type="ECO:0000256" key="2">
    <source>
        <dbReference type="SAM" id="Phobius"/>
    </source>
</evidence>
<feature type="compositionally biased region" description="Low complexity" evidence="1">
    <location>
        <begin position="279"/>
        <end position="289"/>
    </location>
</feature>
<dbReference type="OrthoDB" id="3261505at2759"/>
<feature type="chain" id="PRO_5002161791" description="Mid2 domain-containing protein" evidence="3">
    <location>
        <begin position="25"/>
        <end position="387"/>
    </location>
</feature>
<name>A0A0C3BPT6_PILCF</name>
<feature type="transmembrane region" description="Helical" evidence="2">
    <location>
        <begin position="223"/>
        <end position="243"/>
    </location>
</feature>
<organism evidence="4 5">
    <name type="scientific">Piloderma croceum (strain F 1598)</name>
    <dbReference type="NCBI Taxonomy" id="765440"/>
    <lineage>
        <taxon>Eukaryota</taxon>
        <taxon>Fungi</taxon>
        <taxon>Dikarya</taxon>
        <taxon>Basidiomycota</taxon>
        <taxon>Agaricomycotina</taxon>
        <taxon>Agaricomycetes</taxon>
        <taxon>Agaricomycetidae</taxon>
        <taxon>Atheliales</taxon>
        <taxon>Atheliaceae</taxon>
        <taxon>Piloderma</taxon>
    </lineage>
</organism>
<feature type="compositionally biased region" description="Low complexity" evidence="1">
    <location>
        <begin position="67"/>
        <end position="124"/>
    </location>
</feature>
<dbReference type="EMBL" id="KN832976">
    <property type="protein sequence ID" value="KIM88533.1"/>
    <property type="molecule type" value="Genomic_DNA"/>
</dbReference>
<keyword evidence="2" id="KW-0472">Membrane</keyword>
<gene>
    <name evidence="4" type="ORF">PILCRDRAFT_813477</name>
</gene>
<evidence type="ECO:0000313" key="5">
    <source>
        <dbReference type="Proteomes" id="UP000054166"/>
    </source>
</evidence>
<feature type="region of interest" description="Disordered" evidence="1">
    <location>
        <begin position="57"/>
        <end position="124"/>
    </location>
</feature>
<accession>A0A0C3BPT6</accession>
<evidence type="ECO:0000313" key="4">
    <source>
        <dbReference type="EMBL" id="KIM88533.1"/>
    </source>
</evidence>
<dbReference type="AlphaFoldDB" id="A0A0C3BPT6"/>
<proteinExistence type="predicted"/>
<keyword evidence="3" id="KW-0732">Signal</keyword>
<feature type="compositionally biased region" description="Polar residues" evidence="1">
    <location>
        <begin position="344"/>
        <end position="360"/>
    </location>
</feature>
<protein>
    <recommendedName>
        <fullName evidence="6">Mid2 domain-containing protein</fullName>
    </recommendedName>
</protein>
<keyword evidence="2" id="KW-1133">Transmembrane helix</keyword>
<reference evidence="4 5" key="1">
    <citation type="submission" date="2014-04" db="EMBL/GenBank/DDBJ databases">
        <authorList>
            <consortium name="DOE Joint Genome Institute"/>
            <person name="Kuo A."/>
            <person name="Tarkka M."/>
            <person name="Buscot F."/>
            <person name="Kohler A."/>
            <person name="Nagy L.G."/>
            <person name="Floudas D."/>
            <person name="Copeland A."/>
            <person name="Barry K.W."/>
            <person name="Cichocki N."/>
            <person name="Veneault-Fourrey C."/>
            <person name="LaButti K."/>
            <person name="Lindquist E.A."/>
            <person name="Lipzen A."/>
            <person name="Lundell T."/>
            <person name="Morin E."/>
            <person name="Murat C."/>
            <person name="Sun H."/>
            <person name="Tunlid A."/>
            <person name="Henrissat B."/>
            <person name="Grigoriev I.V."/>
            <person name="Hibbett D.S."/>
            <person name="Martin F."/>
            <person name="Nordberg H.P."/>
            <person name="Cantor M.N."/>
            <person name="Hua S.X."/>
        </authorList>
    </citation>
    <scope>NUCLEOTIDE SEQUENCE [LARGE SCALE GENOMIC DNA]</scope>
    <source>
        <strain evidence="4 5">F 1598</strain>
    </source>
</reference>
<keyword evidence="2" id="KW-0812">Transmembrane</keyword>
<evidence type="ECO:0000256" key="1">
    <source>
        <dbReference type="SAM" id="MobiDB-lite"/>
    </source>
</evidence>